<evidence type="ECO:0000256" key="1">
    <source>
        <dbReference type="SAM" id="MobiDB-lite"/>
    </source>
</evidence>
<feature type="transmembrane region" description="Helical" evidence="2">
    <location>
        <begin position="413"/>
        <end position="435"/>
    </location>
</feature>
<feature type="transmembrane region" description="Helical" evidence="2">
    <location>
        <begin position="197"/>
        <end position="216"/>
    </location>
</feature>
<feature type="transmembrane region" description="Helical" evidence="2">
    <location>
        <begin position="254"/>
        <end position="276"/>
    </location>
</feature>
<organism evidence="3 4">
    <name type="scientific">Streptomyces malaysiensis</name>
    <dbReference type="NCBI Taxonomy" id="92644"/>
    <lineage>
        <taxon>Bacteria</taxon>
        <taxon>Bacillati</taxon>
        <taxon>Actinomycetota</taxon>
        <taxon>Actinomycetes</taxon>
        <taxon>Kitasatosporales</taxon>
        <taxon>Streptomycetaceae</taxon>
        <taxon>Streptomyces</taxon>
        <taxon>Streptomyces violaceusniger group</taxon>
    </lineage>
</organism>
<feature type="transmembrane region" description="Helical" evidence="2">
    <location>
        <begin position="124"/>
        <end position="151"/>
    </location>
</feature>
<proteinExistence type="predicted"/>
<evidence type="ECO:0000313" key="3">
    <source>
        <dbReference type="EMBL" id="NIY66293.1"/>
    </source>
</evidence>
<keyword evidence="2" id="KW-0472">Membrane</keyword>
<evidence type="ECO:0000256" key="2">
    <source>
        <dbReference type="SAM" id="Phobius"/>
    </source>
</evidence>
<dbReference type="AlphaFoldDB" id="A0A7X6AXT9"/>
<keyword evidence="2" id="KW-0812">Transmembrane</keyword>
<feature type="transmembrane region" description="Helical" evidence="2">
    <location>
        <begin position="81"/>
        <end position="103"/>
    </location>
</feature>
<reference evidence="3 4" key="1">
    <citation type="submission" date="2020-02" db="EMBL/GenBank/DDBJ databases">
        <title>Streptomyces malaysiensis DSM14702 (JHCC583434, PFL_A843) Genome sequencing and assembly.</title>
        <authorList>
            <person name="Samborskyy M."/>
        </authorList>
    </citation>
    <scope>NUCLEOTIDE SEQUENCE [LARGE SCALE GENOMIC DNA]</scope>
    <source>
        <strain evidence="3 4">DSM 14702</strain>
    </source>
</reference>
<feature type="transmembrane region" description="Helical" evidence="2">
    <location>
        <begin position="157"/>
        <end position="177"/>
    </location>
</feature>
<keyword evidence="2" id="KW-1133">Transmembrane helix</keyword>
<feature type="transmembrane region" description="Helical" evidence="2">
    <location>
        <begin position="52"/>
        <end position="75"/>
    </location>
</feature>
<feature type="region of interest" description="Disordered" evidence="1">
    <location>
        <begin position="292"/>
        <end position="311"/>
    </location>
</feature>
<protein>
    <submittedName>
        <fullName evidence="3">Integral membrane transport protein</fullName>
    </submittedName>
</protein>
<dbReference type="RefSeq" id="WP_167502087.1">
    <property type="nucleotide sequence ID" value="NZ_JAALLH010000001.1"/>
</dbReference>
<feature type="transmembrane region" description="Helical" evidence="2">
    <location>
        <begin position="486"/>
        <end position="514"/>
    </location>
</feature>
<dbReference type="EMBL" id="JAALLH010000001">
    <property type="protein sequence ID" value="NIY66293.1"/>
    <property type="molecule type" value="Genomic_DNA"/>
</dbReference>
<name>A0A7X6AXT9_STRMQ</name>
<dbReference type="Proteomes" id="UP000536624">
    <property type="component" value="Unassembled WGS sequence"/>
</dbReference>
<feature type="region of interest" description="Disordered" evidence="1">
    <location>
        <begin position="1"/>
        <end position="26"/>
    </location>
</feature>
<gene>
    <name evidence="3" type="ORF">SMALB_4313</name>
</gene>
<sequence>MTLTDPPGAKDPLGATAPEPPAVPTASPTPVFVSLKLALLRNGLRQSSGRRAAYITSLVLALLVAVLQLLGLVLLRGTDHADALVTLLTAVLTLGWAVMPLFYPGGDETLDPTRLVMLPLRPRSLITALLVSSLIGIGPLFTLTLVAGSAIAVAHGAAAAVAGVVAVVLTVLVCVALARAVATANTRLLTSRKGRDLAVLSGLFVAVGAQFVNLGAQQLGGENGLAVLEPAAAVLRWVPPAAAVDAVQGVSDGAYGVAAAQFALTVGALGLLMWWWKGTLTHLMTTPDASTLQAAAPRERRRSGAAGAPDASGPFARLLPAGRAGTVLLRTLRYAVRDPKTKSAWVTSLAVGLLLPVITAVQGNGSIYTACWASGLLGMLMYNQFGQDSSAFWMVAQTISSRRDAYLELRGRALALLLVAVVYVVVAVLASAAFLKNWSAAPEALGLALALLGSMVATGAMTSALAPYSIPQDSGYKNVVPAQAGIAWLSILGGLIAGAVLCAPVLGLTFWLHLSGQHSLLWVLLPVGTVYGAALAEIGLRVAAPRVAARLPEILAAVSKG</sequence>
<accession>A0A7X6AXT9</accession>
<feature type="transmembrane region" description="Helical" evidence="2">
    <location>
        <begin position="520"/>
        <end position="540"/>
    </location>
</feature>
<feature type="transmembrane region" description="Helical" evidence="2">
    <location>
        <begin position="447"/>
        <end position="466"/>
    </location>
</feature>
<evidence type="ECO:0000313" key="4">
    <source>
        <dbReference type="Proteomes" id="UP000536624"/>
    </source>
</evidence>
<comment type="caution">
    <text evidence="3">The sequence shown here is derived from an EMBL/GenBank/DDBJ whole genome shotgun (WGS) entry which is preliminary data.</text>
</comment>